<dbReference type="PROSITE" id="PS51192">
    <property type="entry name" value="HELICASE_ATP_BIND_1"/>
    <property type="match status" value="1"/>
</dbReference>
<sequence>MPRSKSCGPKSYDCFNCQRRTRQKDRYPIHKKYKSLLYKPTGRTPCETDSLCNRCRHMFDSILRRKDDKKKSSTSLQQPEEKVLHHSQQAPFSPPSVTLPFPCTTRGHSSCCLCKRPGPKLVVVAVDVRHRIFISHEIVIPAGARCCPNHLQRNIEKISPSAETTTVNRSYISQPKRFLRTEVLKTEKTRLSFDNSSHLINSDYVDLLGIPKAAYDDLLKYVDGRVKSTPSRTVRTSLAIFLMKLRGGDSNRVLSTLFNISKSGIRRSIKVIRYALIDGNFVKENLGFQHITREEIIHQHTRPLAQTLFGDNTQPQVILVLDGTYIYINKSSNFKFQRQSFSFHKWRQLVKPMVIVSISGYFLSVLGPYFAKDNDASILTHIMRSNLEDIFAIGLKRMTSSLWIEGFGKSLPFQLYAAAQKRMNQGPGSVHVLVCSPLIALMKDQTKKMSRISHLNVGYKGESVHMDEKIKRGDIDLIYASPETLVGEPEWRTAFQGLNVTLIVVDEFHTIYTWGLQSDKGKEAFRGWFAQLGKLRSFYPDAPLLALESAEKTKDKIISDLGNPQSDLRIIIATSALGMGVDIQGFHSLVLYGPPLTAVDLIQGIGRIGRDGNPSCAVLLHNSYNVRNIDTDVKCVIRDPSCRRVSIMKSFLKDSELQEIHSDMGKHTCCDICEDKCK</sequence>
<keyword evidence="4" id="KW-0238">DNA-binding</keyword>
<dbReference type="InterPro" id="IPR014001">
    <property type="entry name" value="Helicase_ATP-bd"/>
</dbReference>
<dbReference type="GO" id="GO:0000724">
    <property type="term" value="P:double-strand break repair via homologous recombination"/>
    <property type="evidence" value="ECO:0007669"/>
    <property type="project" value="TreeGrafter"/>
</dbReference>
<comment type="similarity">
    <text evidence="1">Belongs to the helicase family. RecQ subfamily.</text>
</comment>
<dbReference type="PANTHER" id="PTHR13710">
    <property type="entry name" value="DNA HELICASE RECQ FAMILY MEMBER"/>
    <property type="match status" value="1"/>
</dbReference>
<dbReference type="GO" id="GO:0005737">
    <property type="term" value="C:cytoplasm"/>
    <property type="evidence" value="ECO:0007669"/>
    <property type="project" value="TreeGrafter"/>
</dbReference>
<dbReference type="Pfam" id="PF00270">
    <property type="entry name" value="DEAD"/>
    <property type="match status" value="1"/>
</dbReference>
<dbReference type="SMART" id="SM00490">
    <property type="entry name" value="HELICc"/>
    <property type="match status" value="1"/>
</dbReference>
<dbReference type="PROSITE" id="PS51194">
    <property type="entry name" value="HELICASE_CTER"/>
    <property type="match status" value="1"/>
</dbReference>
<evidence type="ECO:0000256" key="9">
    <source>
        <dbReference type="SAM" id="MobiDB-lite"/>
    </source>
</evidence>
<evidence type="ECO:0000256" key="7">
    <source>
        <dbReference type="ARBA" id="ARBA00034808"/>
    </source>
</evidence>
<dbReference type="Gene3D" id="3.40.50.300">
    <property type="entry name" value="P-loop containing nucleotide triphosphate hydrolases"/>
    <property type="match status" value="2"/>
</dbReference>
<dbReference type="AlphaFoldDB" id="K1QE05"/>
<gene>
    <name evidence="10" type="ORF">CGI_10007970</name>
</gene>
<keyword evidence="2" id="KW-0547">Nucleotide-binding</keyword>
<evidence type="ECO:0000256" key="5">
    <source>
        <dbReference type="ARBA" id="ARBA00023235"/>
    </source>
</evidence>
<dbReference type="InterPro" id="IPR027417">
    <property type="entry name" value="P-loop_NTPase"/>
</dbReference>
<feature type="region of interest" description="Disordered" evidence="9">
    <location>
        <begin position="66"/>
        <end position="92"/>
    </location>
</feature>
<dbReference type="InterPro" id="IPR011545">
    <property type="entry name" value="DEAD/DEAH_box_helicase_dom"/>
</dbReference>
<dbReference type="InParanoid" id="K1QE05"/>
<dbReference type="GO" id="GO:0003677">
    <property type="term" value="F:DNA binding"/>
    <property type="evidence" value="ECO:0007669"/>
    <property type="project" value="UniProtKB-KW"/>
</dbReference>
<dbReference type="EMBL" id="JH819018">
    <property type="protein sequence ID" value="EKC29314.1"/>
    <property type="molecule type" value="Genomic_DNA"/>
</dbReference>
<name>K1QE05_MAGGI</name>
<evidence type="ECO:0000256" key="2">
    <source>
        <dbReference type="ARBA" id="ARBA00022741"/>
    </source>
</evidence>
<evidence type="ECO:0000256" key="6">
    <source>
        <dbReference type="ARBA" id="ARBA00034617"/>
    </source>
</evidence>
<evidence type="ECO:0000256" key="3">
    <source>
        <dbReference type="ARBA" id="ARBA00022840"/>
    </source>
</evidence>
<comment type="catalytic activity">
    <reaction evidence="6">
        <text>Couples ATP hydrolysis with the unwinding of duplex DNA by translocating in the 3'-5' direction.</text>
        <dbReference type="EC" id="5.6.2.4"/>
    </reaction>
</comment>
<dbReference type="SMART" id="SM00487">
    <property type="entry name" value="DEXDc"/>
    <property type="match status" value="1"/>
</dbReference>
<evidence type="ECO:0000256" key="4">
    <source>
        <dbReference type="ARBA" id="ARBA00023125"/>
    </source>
</evidence>
<keyword evidence="3" id="KW-0067">ATP-binding</keyword>
<dbReference type="PANTHER" id="PTHR13710:SF105">
    <property type="entry name" value="ATP-DEPENDENT DNA HELICASE Q1"/>
    <property type="match status" value="1"/>
</dbReference>
<keyword evidence="5" id="KW-0413">Isomerase</keyword>
<dbReference type="EC" id="5.6.2.4" evidence="7"/>
<reference evidence="10" key="1">
    <citation type="journal article" date="2012" name="Nature">
        <title>The oyster genome reveals stress adaptation and complexity of shell formation.</title>
        <authorList>
            <person name="Zhang G."/>
            <person name="Fang X."/>
            <person name="Guo X."/>
            <person name="Li L."/>
            <person name="Luo R."/>
            <person name="Xu F."/>
            <person name="Yang P."/>
            <person name="Zhang L."/>
            <person name="Wang X."/>
            <person name="Qi H."/>
            <person name="Xiong Z."/>
            <person name="Que H."/>
            <person name="Xie Y."/>
            <person name="Holland P.W."/>
            <person name="Paps J."/>
            <person name="Zhu Y."/>
            <person name="Wu F."/>
            <person name="Chen Y."/>
            <person name="Wang J."/>
            <person name="Peng C."/>
            <person name="Meng J."/>
            <person name="Yang L."/>
            <person name="Liu J."/>
            <person name="Wen B."/>
            <person name="Zhang N."/>
            <person name="Huang Z."/>
            <person name="Zhu Q."/>
            <person name="Feng Y."/>
            <person name="Mount A."/>
            <person name="Hedgecock D."/>
            <person name="Xu Z."/>
            <person name="Liu Y."/>
            <person name="Domazet-Loso T."/>
            <person name="Du Y."/>
            <person name="Sun X."/>
            <person name="Zhang S."/>
            <person name="Liu B."/>
            <person name="Cheng P."/>
            <person name="Jiang X."/>
            <person name="Li J."/>
            <person name="Fan D."/>
            <person name="Wang W."/>
            <person name="Fu W."/>
            <person name="Wang T."/>
            <person name="Wang B."/>
            <person name="Zhang J."/>
            <person name="Peng Z."/>
            <person name="Li Y."/>
            <person name="Li N."/>
            <person name="Wang J."/>
            <person name="Chen M."/>
            <person name="He Y."/>
            <person name="Tan F."/>
            <person name="Song X."/>
            <person name="Zheng Q."/>
            <person name="Huang R."/>
            <person name="Yang H."/>
            <person name="Du X."/>
            <person name="Chen L."/>
            <person name="Yang M."/>
            <person name="Gaffney P.M."/>
            <person name="Wang S."/>
            <person name="Luo L."/>
            <person name="She Z."/>
            <person name="Ming Y."/>
            <person name="Huang W."/>
            <person name="Zhang S."/>
            <person name="Huang B."/>
            <person name="Zhang Y."/>
            <person name="Qu T."/>
            <person name="Ni P."/>
            <person name="Miao G."/>
            <person name="Wang J."/>
            <person name="Wang Q."/>
            <person name="Steinberg C.E."/>
            <person name="Wang H."/>
            <person name="Li N."/>
            <person name="Qian L."/>
            <person name="Zhang G."/>
            <person name="Li Y."/>
            <person name="Yang H."/>
            <person name="Liu X."/>
            <person name="Wang J."/>
            <person name="Yin Y."/>
            <person name="Wang J."/>
        </authorList>
    </citation>
    <scope>NUCLEOTIDE SEQUENCE [LARGE SCALE GENOMIC DNA]</scope>
    <source>
        <strain evidence="10">05x7-T-G4-1.051#20</strain>
    </source>
</reference>
<dbReference type="InterPro" id="IPR001650">
    <property type="entry name" value="Helicase_C-like"/>
</dbReference>
<evidence type="ECO:0000256" key="1">
    <source>
        <dbReference type="ARBA" id="ARBA00005446"/>
    </source>
</evidence>
<dbReference type="GO" id="GO:0005524">
    <property type="term" value="F:ATP binding"/>
    <property type="evidence" value="ECO:0007669"/>
    <property type="project" value="UniProtKB-KW"/>
</dbReference>
<accession>K1QE05</accession>
<dbReference type="GO" id="GO:0043138">
    <property type="term" value="F:3'-5' DNA helicase activity"/>
    <property type="evidence" value="ECO:0007669"/>
    <property type="project" value="UniProtKB-EC"/>
</dbReference>
<keyword evidence="10" id="KW-0378">Hydrolase</keyword>
<dbReference type="SUPFAM" id="SSF52540">
    <property type="entry name" value="P-loop containing nucleoside triphosphate hydrolases"/>
    <property type="match status" value="1"/>
</dbReference>
<evidence type="ECO:0000313" key="10">
    <source>
        <dbReference type="EMBL" id="EKC29314.1"/>
    </source>
</evidence>
<proteinExistence type="inferred from homology"/>
<dbReference type="GO" id="GO:0005694">
    <property type="term" value="C:chromosome"/>
    <property type="evidence" value="ECO:0007669"/>
    <property type="project" value="TreeGrafter"/>
</dbReference>
<organism evidence="10">
    <name type="scientific">Magallana gigas</name>
    <name type="common">Pacific oyster</name>
    <name type="synonym">Crassostrea gigas</name>
    <dbReference type="NCBI Taxonomy" id="29159"/>
    <lineage>
        <taxon>Eukaryota</taxon>
        <taxon>Metazoa</taxon>
        <taxon>Spiralia</taxon>
        <taxon>Lophotrochozoa</taxon>
        <taxon>Mollusca</taxon>
        <taxon>Bivalvia</taxon>
        <taxon>Autobranchia</taxon>
        <taxon>Pteriomorphia</taxon>
        <taxon>Ostreida</taxon>
        <taxon>Ostreoidea</taxon>
        <taxon>Ostreidae</taxon>
        <taxon>Magallana</taxon>
    </lineage>
</organism>
<dbReference type="Pfam" id="PF00271">
    <property type="entry name" value="Helicase_C"/>
    <property type="match status" value="1"/>
</dbReference>
<dbReference type="HOGENOM" id="CLU_405586_0_0_1"/>
<keyword evidence="10" id="KW-0347">Helicase</keyword>
<protein>
    <recommendedName>
        <fullName evidence="7">DNA 3'-5' helicase</fullName>
        <ecNumber evidence="7">5.6.2.4</ecNumber>
    </recommendedName>
    <alternativeName>
        <fullName evidence="8">DNA 3'-5' helicase Q1</fullName>
    </alternativeName>
</protein>
<dbReference type="GO" id="GO:0009378">
    <property type="term" value="F:four-way junction helicase activity"/>
    <property type="evidence" value="ECO:0007669"/>
    <property type="project" value="TreeGrafter"/>
</dbReference>
<evidence type="ECO:0000256" key="8">
    <source>
        <dbReference type="ARBA" id="ARBA00044566"/>
    </source>
</evidence>